<sequence length="461" mass="51531">MKTTFTTLATIAAFMASTIPAITFAQTSEDDKDAIITYGKPDFFRDYDKKGLHVFETTKDDLNKPYTGRRINIGAGFTMQFQSLEHENPGALNNHSKLANHLYPIKPGFMTSQANLYFDVQLMEGITMNLSNYMSSRHHNEFWVKGGYLQIDKFPFEGQFWDELSKVMTIKAGHMEINYGDAHFRRPDGGQTFYSPFMEGNIMDAFATEIGAEVYLKKDGWMGMIGLSNGMIKGHVDSAAANADGTENRAPSIYLKGGYDKQVTQDVRLRLTGSWYHNGGTNGSGLTLYSGDRTGSNYQNIMEQGYNAAGALKGYTEMRSSGRFDPNFNGKIDAVMINGFAKVQGLEFFGTYEYATGYSKNQTESRVASQYAIEGLYRFGKNENLYGGLRYNAVNAEMPYGATTIEDVKIDRFAVAGGWFISRNILVKAEYVTQSYKDFPNTDFRHNGKFNGVVLEAAISF</sequence>
<dbReference type="RefSeq" id="WP_090607336.1">
    <property type="nucleotide sequence ID" value="NZ_FNZR01000007.1"/>
</dbReference>
<evidence type="ECO:0008006" key="4">
    <source>
        <dbReference type="Google" id="ProtNLM"/>
    </source>
</evidence>
<proteinExistence type="predicted"/>
<reference evidence="3" key="1">
    <citation type="submission" date="2016-10" db="EMBL/GenBank/DDBJ databases">
        <authorList>
            <person name="Varghese N."/>
            <person name="Submissions S."/>
        </authorList>
    </citation>
    <scope>NUCLEOTIDE SEQUENCE [LARGE SCALE GENOMIC DNA]</scope>
    <source>
        <strain evidence="3">Jip14</strain>
    </source>
</reference>
<protein>
    <recommendedName>
        <fullName evidence="4">Phosphate-selective porin O and P</fullName>
    </recommendedName>
</protein>
<dbReference type="OrthoDB" id="638836at2"/>
<name>A0A1H7RL04_9SPHI</name>
<dbReference type="AlphaFoldDB" id="A0A1H7RL04"/>
<feature type="signal peptide" evidence="1">
    <location>
        <begin position="1"/>
        <end position="25"/>
    </location>
</feature>
<dbReference type="SUPFAM" id="SSF56935">
    <property type="entry name" value="Porins"/>
    <property type="match status" value="1"/>
</dbReference>
<dbReference type="EMBL" id="FNZR01000007">
    <property type="protein sequence ID" value="SEL60534.1"/>
    <property type="molecule type" value="Genomic_DNA"/>
</dbReference>
<keyword evidence="1" id="KW-0732">Signal</keyword>
<dbReference type="Proteomes" id="UP000198916">
    <property type="component" value="Unassembled WGS sequence"/>
</dbReference>
<evidence type="ECO:0000256" key="1">
    <source>
        <dbReference type="SAM" id="SignalP"/>
    </source>
</evidence>
<evidence type="ECO:0000313" key="3">
    <source>
        <dbReference type="Proteomes" id="UP000198916"/>
    </source>
</evidence>
<dbReference type="STRING" id="332977.SAMN05421740_107162"/>
<evidence type="ECO:0000313" key="2">
    <source>
        <dbReference type="EMBL" id="SEL60534.1"/>
    </source>
</evidence>
<accession>A0A1H7RL04</accession>
<keyword evidence="3" id="KW-1185">Reference proteome</keyword>
<feature type="chain" id="PRO_5011491400" description="Phosphate-selective porin O and P" evidence="1">
    <location>
        <begin position="26"/>
        <end position="461"/>
    </location>
</feature>
<organism evidence="2 3">
    <name type="scientific">Parapedobacter koreensis</name>
    <dbReference type="NCBI Taxonomy" id="332977"/>
    <lineage>
        <taxon>Bacteria</taxon>
        <taxon>Pseudomonadati</taxon>
        <taxon>Bacteroidota</taxon>
        <taxon>Sphingobacteriia</taxon>
        <taxon>Sphingobacteriales</taxon>
        <taxon>Sphingobacteriaceae</taxon>
        <taxon>Parapedobacter</taxon>
    </lineage>
</organism>
<gene>
    <name evidence="2" type="ORF">SAMN05421740_107162</name>
</gene>